<dbReference type="InParanoid" id="A0A3N4KWC2"/>
<evidence type="ECO:0000313" key="1">
    <source>
        <dbReference type="EMBL" id="RPB13719.1"/>
    </source>
</evidence>
<dbReference type="Proteomes" id="UP000277580">
    <property type="component" value="Unassembled WGS sequence"/>
</dbReference>
<name>A0A3N4KWC2_9PEZI</name>
<keyword evidence="2" id="KW-1185">Reference proteome</keyword>
<evidence type="ECO:0000313" key="2">
    <source>
        <dbReference type="Proteomes" id="UP000277580"/>
    </source>
</evidence>
<proteinExistence type="predicted"/>
<dbReference type="OrthoDB" id="421993at2759"/>
<dbReference type="STRING" id="1392247.A0A3N4KWC2"/>
<dbReference type="AlphaFoldDB" id="A0A3N4KWC2"/>
<dbReference type="InterPro" id="IPR036928">
    <property type="entry name" value="AS_sf"/>
</dbReference>
<gene>
    <name evidence="1" type="ORF">P167DRAFT_534707</name>
</gene>
<organism evidence="1 2">
    <name type="scientific">Morchella conica CCBAS932</name>
    <dbReference type="NCBI Taxonomy" id="1392247"/>
    <lineage>
        <taxon>Eukaryota</taxon>
        <taxon>Fungi</taxon>
        <taxon>Dikarya</taxon>
        <taxon>Ascomycota</taxon>
        <taxon>Pezizomycotina</taxon>
        <taxon>Pezizomycetes</taxon>
        <taxon>Pezizales</taxon>
        <taxon>Morchellaceae</taxon>
        <taxon>Morchella</taxon>
    </lineage>
</organism>
<dbReference type="SUPFAM" id="SSF75304">
    <property type="entry name" value="Amidase signature (AS) enzymes"/>
    <property type="match status" value="1"/>
</dbReference>
<accession>A0A3N4KWC2</accession>
<protein>
    <recommendedName>
        <fullName evidence="3">Amidase domain-containing protein</fullName>
    </recommendedName>
</protein>
<evidence type="ECO:0008006" key="3">
    <source>
        <dbReference type="Google" id="ProtNLM"/>
    </source>
</evidence>
<dbReference type="Gene3D" id="3.90.1300.10">
    <property type="entry name" value="Amidase signature (AS) domain"/>
    <property type="match status" value="1"/>
</dbReference>
<reference evidence="1 2" key="1">
    <citation type="journal article" date="2018" name="Nat. Ecol. Evol.">
        <title>Pezizomycetes genomes reveal the molecular basis of ectomycorrhizal truffle lifestyle.</title>
        <authorList>
            <person name="Murat C."/>
            <person name="Payen T."/>
            <person name="Noel B."/>
            <person name="Kuo A."/>
            <person name="Morin E."/>
            <person name="Chen J."/>
            <person name="Kohler A."/>
            <person name="Krizsan K."/>
            <person name="Balestrini R."/>
            <person name="Da Silva C."/>
            <person name="Montanini B."/>
            <person name="Hainaut M."/>
            <person name="Levati E."/>
            <person name="Barry K.W."/>
            <person name="Belfiori B."/>
            <person name="Cichocki N."/>
            <person name="Clum A."/>
            <person name="Dockter R.B."/>
            <person name="Fauchery L."/>
            <person name="Guy J."/>
            <person name="Iotti M."/>
            <person name="Le Tacon F."/>
            <person name="Lindquist E.A."/>
            <person name="Lipzen A."/>
            <person name="Malagnac F."/>
            <person name="Mello A."/>
            <person name="Molinier V."/>
            <person name="Miyauchi S."/>
            <person name="Poulain J."/>
            <person name="Riccioni C."/>
            <person name="Rubini A."/>
            <person name="Sitrit Y."/>
            <person name="Splivallo R."/>
            <person name="Traeger S."/>
            <person name="Wang M."/>
            <person name="Zifcakova L."/>
            <person name="Wipf D."/>
            <person name="Zambonelli A."/>
            <person name="Paolocci F."/>
            <person name="Nowrousian M."/>
            <person name="Ottonello S."/>
            <person name="Baldrian P."/>
            <person name="Spatafora J.W."/>
            <person name="Henrissat B."/>
            <person name="Nagy L.G."/>
            <person name="Aury J.M."/>
            <person name="Wincker P."/>
            <person name="Grigoriev I.V."/>
            <person name="Bonfante P."/>
            <person name="Martin F.M."/>
        </authorList>
    </citation>
    <scope>NUCLEOTIDE SEQUENCE [LARGE SCALE GENOMIC DNA]</scope>
    <source>
        <strain evidence="1 2">CCBAS932</strain>
    </source>
</reference>
<sequence>MPVGYSADGVPIGMMGLAAWGAEETLLSLGRACEHYLENEVGRRRPAGEGCWADVLGGETM</sequence>
<dbReference type="EMBL" id="ML119121">
    <property type="protein sequence ID" value="RPB13719.1"/>
    <property type="molecule type" value="Genomic_DNA"/>
</dbReference>